<comment type="caution">
    <text evidence="2">The sequence shown here is derived from an EMBL/GenBank/DDBJ whole genome shotgun (WGS) entry which is preliminary data.</text>
</comment>
<dbReference type="Pfam" id="PF20803">
    <property type="entry name" value="PaaX_M"/>
    <property type="match status" value="1"/>
</dbReference>
<dbReference type="AlphaFoldDB" id="A0A2M7QSJ9"/>
<feature type="domain" description="Transcriptional repressor PaaX-like central Cas2-like" evidence="1">
    <location>
        <begin position="122"/>
        <end position="190"/>
    </location>
</feature>
<evidence type="ECO:0000313" key="2">
    <source>
        <dbReference type="EMBL" id="PIY75282.1"/>
    </source>
</evidence>
<reference evidence="3" key="1">
    <citation type="submission" date="2017-09" db="EMBL/GenBank/DDBJ databases">
        <title>Depth-based differentiation of microbial function through sediment-hosted aquifers and enrichment of novel symbionts in the deep terrestrial subsurface.</title>
        <authorList>
            <person name="Probst A.J."/>
            <person name="Ladd B."/>
            <person name="Jarett J.K."/>
            <person name="Geller-Mcgrath D.E."/>
            <person name="Sieber C.M.K."/>
            <person name="Emerson J.B."/>
            <person name="Anantharaman K."/>
            <person name="Thomas B.C."/>
            <person name="Malmstrom R."/>
            <person name="Stieglmeier M."/>
            <person name="Klingl A."/>
            <person name="Woyke T."/>
            <person name="Ryan C.M."/>
            <person name="Banfield J.F."/>
        </authorList>
    </citation>
    <scope>NUCLEOTIDE SEQUENCE [LARGE SCALE GENOMIC DNA]</scope>
</reference>
<organism evidence="2 3">
    <name type="scientific">Candidatus Portnoybacteria bacterium CG_4_10_14_0_8_um_filter_40_50</name>
    <dbReference type="NCBI Taxonomy" id="1974800"/>
    <lineage>
        <taxon>Bacteria</taxon>
        <taxon>Candidatus Portnoyibacteriota</taxon>
    </lineage>
</organism>
<accession>A0A2M7QSJ9</accession>
<evidence type="ECO:0000313" key="3">
    <source>
        <dbReference type="Proteomes" id="UP000229481"/>
    </source>
</evidence>
<evidence type="ECO:0000259" key="1">
    <source>
        <dbReference type="Pfam" id="PF20803"/>
    </source>
</evidence>
<sequence length="198" mass="23805">MKSEKRIKILEFIERTAKTLDDIFFIFCQPYGTSYSKMEYSLERKHARESKETSNKLIDRQTKRRFDDFVYRLKKDDLICNIERKNKKIFQLTSKGKMILKEFRSDKTKLPARSKYKSEEDETLKIIIFDIPEEERRKRDWLRCALKNLKFGMLQKSVWAGKRGLPQEFIDDLKRMNIFSFVEIFAVSKTGSLIQFKN</sequence>
<dbReference type="Gene3D" id="3.30.70.2650">
    <property type="match status" value="1"/>
</dbReference>
<dbReference type="EMBL" id="PFLK01000014">
    <property type="protein sequence ID" value="PIY75282.1"/>
    <property type="molecule type" value="Genomic_DNA"/>
</dbReference>
<dbReference type="InterPro" id="IPR048846">
    <property type="entry name" value="PaaX-like_central"/>
</dbReference>
<name>A0A2M7QSJ9_9BACT</name>
<dbReference type="Proteomes" id="UP000229481">
    <property type="component" value="Unassembled WGS sequence"/>
</dbReference>
<gene>
    <name evidence="2" type="ORF">COY85_00705</name>
</gene>
<proteinExistence type="predicted"/>
<protein>
    <recommendedName>
        <fullName evidence="1">Transcriptional repressor PaaX-like central Cas2-like domain-containing protein</fullName>
    </recommendedName>
</protein>